<dbReference type="GO" id="GO:0008360">
    <property type="term" value="P:regulation of cell shape"/>
    <property type="evidence" value="ECO:0007669"/>
    <property type="project" value="UniProtKB-UniRule"/>
</dbReference>
<dbReference type="AlphaFoldDB" id="A0A1X7PVC8"/>
<dbReference type="RefSeq" id="WP_085466901.1">
    <property type="nucleotide sequence ID" value="NZ_FXBL01000004.1"/>
</dbReference>
<accession>A0A1X7PVC8</accession>
<dbReference type="GO" id="GO:0005576">
    <property type="term" value="C:extracellular region"/>
    <property type="evidence" value="ECO:0007669"/>
    <property type="project" value="TreeGrafter"/>
</dbReference>
<dbReference type="UniPathway" id="UPA00219"/>
<feature type="domain" description="L,D-TPase catalytic" evidence="11">
    <location>
        <begin position="77"/>
        <end position="215"/>
    </location>
</feature>
<reference evidence="12 13" key="1">
    <citation type="submission" date="2017-04" db="EMBL/GenBank/DDBJ databases">
        <authorList>
            <person name="Afonso C.L."/>
            <person name="Miller P.J."/>
            <person name="Scott M.A."/>
            <person name="Spackman E."/>
            <person name="Goraichik I."/>
            <person name="Dimitrov K.M."/>
            <person name="Suarez D.L."/>
            <person name="Swayne D.E."/>
        </authorList>
    </citation>
    <scope>NUCLEOTIDE SEQUENCE [LARGE SCALE GENOMIC DNA]</scope>
    <source>
        <strain evidence="12 13">B5P</strain>
    </source>
</reference>
<comment type="similarity">
    <text evidence="2">Belongs to the YkuD family.</text>
</comment>
<evidence type="ECO:0000256" key="10">
    <source>
        <dbReference type="SAM" id="SignalP"/>
    </source>
</evidence>
<dbReference type="InterPro" id="IPR038063">
    <property type="entry name" value="Transpep_catalytic_dom"/>
</dbReference>
<evidence type="ECO:0000259" key="11">
    <source>
        <dbReference type="PROSITE" id="PS52029"/>
    </source>
</evidence>
<keyword evidence="10" id="KW-0732">Signal</keyword>
<feature type="signal peptide" evidence="10">
    <location>
        <begin position="1"/>
        <end position="17"/>
    </location>
</feature>
<dbReference type="PANTHER" id="PTHR30582">
    <property type="entry name" value="L,D-TRANSPEPTIDASE"/>
    <property type="match status" value="1"/>
</dbReference>
<evidence type="ECO:0000256" key="8">
    <source>
        <dbReference type="ARBA" id="ARBA00023316"/>
    </source>
</evidence>
<proteinExistence type="inferred from homology"/>
<evidence type="ECO:0000313" key="12">
    <source>
        <dbReference type="EMBL" id="SMH55267.1"/>
    </source>
</evidence>
<keyword evidence="3" id="KW-0328">Glycosyltransferase</keyword>
<dbReference type="EMBL" id="FXBL01000004">
    <property type="protein sequence ID" value="SMH55267.1"/>
    <property type="molecule type" value="Genomic_DNA"/>
</dbReference>
<feature type="active site" description="Proton donor/acceptor" evidence="9">
    <location>
        <position position="175"/>
    </location>
</feature>
<dbReference type="PROSITE" id="PS52029">
    <property type="entry name" value="LD_TPASE"/>
    <property type="match status" value="1"/>
</dbReference>
<keyword evidence="5" id="KW-0378">Hydrolase</keyword>
<organism evidence="12 13">
    <name type="scientific">Mesorhizobium australicum</name>
    <dbReference type="NCBI Taxonomy" id="536018"/>
    <lineage>
        <taxon>Bacteria</taxon>
        <taxon>Pseudomonadati</taxon>
        <taxon>Pseudomonadota</taxon>
        <taxon>Alphaproteobacteria</taxon>
        <taxon>Hyphomicrobiales</taxon>
        <taxon>Phyllobacteriaceae</taxon>
        <taxon>Mesorhizobium</taxon>
    </lineage>
</organism>
<sequence>MMITRRSLLAGASLALAGCSMQQRPSIAPGPTAETSYATMYSSIDTEPFPVPAIDLKRVKPQFLRRVVVYETERQPGTIVVDPAARYAYLVMQDGRAMRYGIGVGKQEGFNFQGEATIARKAEWPGWRPTPAMIAREPDRYGPLKEGLPGGNGNPLGPRALYLYTNGEDTYYRLHGTVEPWTIGTMVSSGCIRLLNQDIMDLYRRVPVGTKVVVLPVSGSSA</sequence>
<evidence type="ECO:0000256" key="7">
    <source>
        <dbReference type="ARBA" id="ARBA00022984"/>
    </source>
</evidence>
<evidence type="ECO:0000256" key="1">
    <source>
        <dbReference type="ARBA" id="ARBA00004752"/>
    </source>
</evidence>
<keyword evidence="6 9" id="KW-0133">Cell shape</keyword>
<evidence type="ECO:0000256" key="3">
    <source>
        <dbReference type="ARBA" id="ARBA00022676"/>
    </source>
</evidence>
<name>A0A1X7PVC8_9HYPH</name>
<protein>
    <submittedName>
        <fullName evidence="12">Lipoprotein-anchoring transpeptidase ErfK/SrfK</fullName>
    </submittedName>
</protein>
<dbReference type="SUPFAM" id="SSF141523">
    <property type="entry name" value="L,D-transpeptidase catalytic domain-like"/>
    <property type="match status" value="1"/>
</dbReference>
<dbReference type="FunFam" id="2.40.440.10:FF:000002">
    <property type="entry name" value="L,D-transpeptidase ErfK/SrfK"/>
    <property type="match status" value="1"/>
</dbReference>
<dbReference type="GO" id="GO:0071972">
    <property type="term" value="F:peptidoglycan L,D-transpeptidase activity"/>
    <property type="evidence" value="ECO:0007669"/>
    <property type="project" value="TreeGrafter"/>
</dbReference>
<keyword evidence="4" id="KW-0808">Transferase</keyword>
<keyword evidence="7 9" id="KW-0573">Peptidoglycan synthesis</keyword>
<dbReference type="GO" id="GO:0071555">
    <property type="term" value="P:cell wall organization"/>
    <property type="evidence" value="ECO:0007669"/>
    <property type="project" value="UniProtKB-UniRule"/>
</dbReference>
<keyword evidence="8 9" id="KW-0961">Cell wall biogenesis/degradation</keyword>
<evidence type="ECO:0000256" key="2">
    <source>
        <dbReference type="ARBA" id="ARBA00005992"/>
    </source>
</evidence>
<gene>
    <name evidence="12" type="ORF">SAMN02982922_5305</name>
</gene>
<dbReference type="Pfam" id="PF03734">
    <property type="entry name" value="YkuD"/>
    <property type="match status" value="1"/>
</dbReference>
<evidence type="ECO:0000256" key="9">
    <source>
        <dbReference type="PROSITE-ProRule" id="PRU01373"/>
    </source>
</evidence>
<dbReference type="GO" id="GO:0018104">
    <property type="term" value="P:peptidoglycan-protein cross-linking"/>
    <property type="evidence" value="ECO:0007669"/>
    <property type="project" value="TreeGrafter"/>
</dbReference>
<dbReference type="Gene3D" id="2.40.440.10">
    <property type="entry name" value="L,D-transpeptidase catalytic domain-like"/>
    <property type="match status" value="1"/>
</dbReference>
<dbReference type="OrthoDB" id="8402157at2"/>
<dbReference type="InterPro" id="IPR050979">
    <property type="entry name" value="LD-transpeptidase"/>
</dbReference>
<dbReference type="PROSITE" id="PS51257">
    <property type="entry name" value="PROKAR_LIPOPROTEIN"/>
    <property type="match status" value="1"/>
</dbReference>
<dbReference type="CDD" id="cd16913">
    <property type="entry name" value="YkuD_like"/>
    <property type="match status" value="1"/>
</dbReference>
<evidence type="ECO:0000256" key="5">
    <source>
        <dbReference type="ARBA" id="ARBA00022801"/>
    </source>
</evidence>
<evidence type="ECO:0000256" key="4">
    <source>
        <dbReference type="ARBA" id="ARBA00022679"/>
    </source>
</evidence>
<dbReference type="GO" id="GO:0016757">
    <property type="term" value="F:glycosyltransferase activity"/>
    <property type="evidence" value="ECO:0007669"/>
    <property type="project" value="UniProtKB-KW"/>
</dbReference>
<evidence type="ECO:0000313" key="13">
    <source>
        <dbReference type="Proteomes" id="UP000193083"/>
    </source>
</evidence>
<feature type="active site" description="Nucleophile" evidence="9">
    <location>
        <position position="191"/>
    </location>
</feature>
<dbReference type="InterPro" id="IPR005490">
    <property type="entry name" value="LD_TPept_cat_dom"/>
</dbReference>
<feature type="chain" id="PRO_5012553014" evidence="10">
    <location>
        <begin position="18"/>
        <end position="222"/>
    </location>
</feature>
<keyword evidence="12" id="KW-0449">Lipoprotein</keyword>
<dbReference type="PANTHER" id="PTHR30582:SF24">
    <property type="entry name" value="L,D-TRANSPEPTIDASE ERFK_SRFK-RELATED"/>
    <property type="match status" value="1"/>
</dbReference>
<dbReference type="Proteomes" id="UP000193083">
    <property type="component" value="Unassembled WGS sequence"/>
</dbReference>
<evidence type="ECO:0000256" key="6">
    <source>
        <dbReference type="ARBA" id="ARBA00022960"/>
    </source>
</evidence>
<comment type="pathway">
    <text evidence="1 9">Cell wall biogenesis; peptidoglycan biosynthesis.</text>
</comment>
<keyword evidence="13" id="KW-1185">Reference proteome</keyword>